<protein>
    <submittedName>
        <fullName evidence="1">Uncharacterized protein</fullName>
    </submittedName>
</protein>
<gene>
    <name evidence="1" type="ORF">Bca52824_076578</name>
</gene>
<keyword evidence="2" id="KW-1185">Reference proteome</keyword>
<organism evidence="1 2">
    <name type="scientific">Brassica carinata</name>
    <name type="common">Ethiopian mustard</name>
    <name type="synonym">Abyssinian cabbage</name>
    <dbReference type="NCBI Taxonomy" id="52824"/>
    <lineage>
        <taxon>Eukaryota</taxon>
        <taxon>Viridiplantae</taxon>
        <taxon>Streptophyta</taxon>
        <taxon>Embryophyta</taxon>
        <taxon>Tracheophyta</taxon>
        <taxon>Spermatophyta</taxon>
        <taxon>Magnoliopsida</taxon>
        <taxon>eudicotyledons</taxon>
        <taxon>Gunneridae</taxon>
        <taxon>Pentapetalae</taxon>
        <taxon>rosids</taxon>
        <taxon>malvids</taxon>
        <taxon>Brassicales</taxon>
        <taxon>Brassicaceae</taxon>
        <taxon>Brassiceae</taxon>
        <taxon>Brassica</taxon>
    </lineage>
</organism>
<evidence type="ECO:0000313" key="1">
    <source>
        <dbReference type="EMBL" id="KAG2257284.1"/>
    </source>
</evidence>
<comment type="caution">
    <text evidence="1">The sequence shown here is derived from an EMBL/GenBank/DDBJ whole genome shotgun (WGS) entry which is preliminary data.</text>
</comment>
<dbReference type="EMBL" id="JAAMPC010000015">
    <property type="protein sequence ID" value="KAG2257284.1"/>
    <property type="molecule type" value="Genomic_DNA"/>
</dbReference>
<name>A0A8X7PRW4_BRACI</name>
<evidence type="ECO:0000313" key="2">
    <source>
        <dbReference type="Proteomes" id="UP000886595"/>
    </source>
</evidence>
<accession>A0A8X7PRW4</accession>
<proteinExistence type="predicted"/>
<sequence>MGIQLSVVLRSPSVLNPYVPSEQVKAVAWLREPTFCNQFRSSENDAKVPAVFFSEAVKAWDIEQHVLPHWRGFQHVLVSN</sequence>
<reference evidence="1 2" key="1">
    <citation type="submission" date="2020-02" db="EMBL/GenBank/DDBJ databases">
        <authorList>
            <person name="Ma Q."/>
            <person name="Huang Y."/>
            <person name="Song X."/>
            <person name="Pei D."/>
        </authorList>
    </citation>
    <scope>NUCLEOTIDE SEQUENCE [LARGE SCALE GENOMIC DNA]</scope>
    <source>
        <strain evidence="1">Sxm20200214</strain>
        <tissue evidence="1">Leaf</tissue>
    </source>
</reference>
<dbReference type="Proteomes" id="UP000886595">
    <property type="component" value="Unassembled WGS sequence"/>
</dbReference>
<dbReference type="AlphaFoldDB" id="A0A8X7PRW4"/>